<sequence>MTKMDHPTSPSPINCPAKRQCRVSYALEDKPKLENQPHSVMNKLQYCGSVSERFRLFIMVLFQPWKRAIFKPTLSMRLSLDRDSMW</sequence>
<dbReference type="Proteomes" id="UP000030686">
    <property type="component" value="Unassembled WGS sequence"/>
</dbReference>
<dbReference type="OrthoDB" id="10376880at2759"/>
<name>W6Q9Q1_PENRF</name>
<reference evidence="1" key="1">
    <citation type="journal article" date="2014" name="Nat. Commun.">
        <title>Multiple recent horizontal transfers of a large genomic region in cheese making fungi.</title>
        <authorList>
            <person name="Cheeseman K."/>
            <person name="Ropars J."/>
            <person name="Renault P."/>
            <person name="Dupont J."/>
            <person name="Gouzy J."/>
            <person name="Branca A."/>
            <person name="Abraham A.L."/>
            <person name="Ceppi M."/>
            <person name="Conseiller E."/>
            <person name="Debuchy R."/>
            <person name="Malagnac F."/>
            <person name="Goarin A."/>
            <person name="Silar P."/>
            <person name="Lacoste S."/>
            <person name="Sallet E."/>
            <person name="Bensimon A."/>
            <person name="Giraud T."/>
            <person name="Brygoo Y."/>
        </authorList>
    </citation>
    <scope>NUCLEOTIDE SEQUENCE [LARGE SCALE GENOMIC DNA]</scope>
    <source>
        <strain evidence="1">FM164</strain>
    </source>
</reference>
<proteinExistence type="predicted"/>
<evidence type="ECO:0000313" key="2">
    <source>
        <dbReference type="Proteomes" id="UP000030686"/>
    </source>
</evidence>
<dbReference type="AlphaFoldDB" id="W6Q9Q1"/>
<protein>
    <submittedName>
        <fullName evidence="1">Uncharacterized protein</fullName>
    </submittedName>
</protein>
<dbReference type="EMBL" id="HG792016">
    <property type="protein sequence ID" value="CDM32736.1"/>
    <property type="molecule type" value="Genomic_DNA"/>
</dbReference>
<keyword evidence="2" id="KW-1185">Reference proteome</keyword>
<accession>W6Q9Q1</accession>
<evidence type="ECO:0000313" key="1">
    <source>
        <dbReference type="EMBL" id="CDM32736.1"/>
    </source>
</evidence>
<gene>
    <name evidence="1" type="ORF">PROQFM164_S02g002887</name>
</gene>
<organism evidence="1 2">
    <name type="scientific">Penicillium roqueforti (strain FM164)</name>
    <dbReference type="NCBI Taxonomy" id="1365484"/>
    <lineage>
        <taxon>Eukaryota</taxon>
        <taxon>Fungi</taxon>
        <taxon>Dikarya</taxon>
        <taxon>Ascomycota</taxon>
        <taxon>Pezizomycotina</taxon>
        <taxon>Eurotiomycetes</taxon>
        <taxon>Eurotiomycetidae</taxon>
        <taxon>Eurotiales</taxon>
        <taxon>Aspergillaceae</taxon>
        <taxon>Penicillium</taxon>
    </lineage>
</organism>